<gene>
    <name evidence="1" type="ORF">ACEZDJ_38855</name>
</gene>
<protein>
    <submittedName>
        <fullName evidence="1">Dipeptidase</fullName>
    </submittedName>
</protein>
<proteinExistence type="predicted"/>
<dbReference type="InterPro" id="IPR032466">
    <property type="entry name" value="Metal_Hydrolase"/>
</dbReference>
<dbReference type="InterPro" id="IPR008257">
    <property type="entry name" value="Pept_M19"/>
</dbReference>
<dbReference type="Proteomes" id="UP001592528">
    <property type="component" value="Unassembled WGS sequence"/>
</dbReference>
<reference evidence="1 2" key="1">
    <citation type="submission" date="2024-09" db="EMBL/GenBank/DDBJ databases">
        <authorList>
            <person name="Lee S.D."/>
        </authorList>
    </citation>
    <scope>NUCLEOTIDE SEQUENCE [LARGE SCALE GENOMIC DNA]</scope>
    <source>
        <strain evidence="1 2">N1-5</strain>
    </source>
</reference>
<sequence>MTSAAELHRQSIVIDGCAPLMAEPKGVLDYMAGGFTAVAATVSDNVEGAAGTLRNLGRVHNLIRSAGGALSVIRRAADIEAVKAAGTMGVILHFQGGDPIENRLDYIDAYKSMGVNMIQLTYNVKNRIGDGCEERTDAGLSRFGLDVVKRLNEARIVVDCSHTGFRTTMETIEASERPAVFSHAGVRAVHPSPRNIVDDQIKAIAQSGGLVGANAYPPFVSGDRQPGLNQLIDHIKYVADLVGVDHIGLGLDYFSGQHPYSSDEDAAAFYQKYLETGEWSPASYPPPPYLYPKGIETPDKAANLTEALVQAGFSTDEVQKIIGGNWMRVFREVWGE</sequence>
<dbReference type="EMBL" id="JBHEZZ010000041">
    <property type="protein sequence ID" value="MFC1407260.1"/>
    <property type="molecule type" value="Genomic_DNA"/>
</dbReference>
<organism evidence="1 2">
    <name type="scientific">Streptacidiphilus cavernicola</name>
    <dbReference type="NCBI Taxonomy" id="3342716"/>
    <lineage>
        <taxon>Bacteria</taxon>
        <taxon>Bacillati</taxon>
        <taxon>Actinomycetota</taxon>
        <taxon>Actinomycetes</taxon>
        <taxon>Kitasatosporales</taxon>
        <taxon>Streptomycetaceae</taxon>
        <taxon>Streptacidiphilus</taxon>
    </lineage>
</organism>
<dbReference type="SUPFAM" id="SSF51556">
    <property type="entry name" value="Metallo-dependent hydrolases"/>
    <property type="match status" value="1"/>
</dbReference>
<dbReference type="RefSeq" id="WP_030266057.1">
    <property type="nucleotide sequence ID" value="NZ_JBHEZZ010000041.1"/>
</dbReference>
<dbReference type="PANTHER" id="PTHR10443">
    <property type="entry name" value="MICROSOMAL DIPEPTIDASE"/>
    <property type="match status" value="1"/>
</dbReference>
<evidence type="ECO:0000313" key="2">
    <source>
        <dbReference type="Proteomes" id="UP001592528"/>
    </source>
</evidence>
<dbReference type="PROSITE" id="PS51365">
    <property type="entry name" value="RENAL_DIPEPTIDASE_2"/>
    <property type="match status" value="1"/>
</dbReference>
<dbReference type="Gene3D" id="3.20.20.140">
    <property type="entry name" value="Metal-dependent hydrolases"/>
    <property type="match status" value="1"/>
</dbReference>
<name>A0ABV6V0L0_9ACTN</name>
<comment type="caution">
    <text evidence="1">The sequence shown here is derived from an EMBL/GenBank/DDBJ whole genome shotgun (WGS) entry which is preliminary data.</text>
</comment>
<dbReference type="PANTHER" id="PTHR10443:SF12">
    <property type="entry name" value="DIPEPTIDASE"/>
    <property type="match status" value="1"/>
</dbReference>
<accession>A0ABV6V0L0</accession>
<evidence type="ECO:0000313" key="1">
    <source>
        <dbReference type="EMBL" id="MFC1407260.1"/>
    </source>
</evidence>
<keyword evidence="2" id="KW-1185">Reference proteome</keyword>
<dbReference type="Pfam" id="PF01244">
    <property type="entry name" value="Peptidase_M19"/>
    <property type="match status" value="1"/>
</dbReference>